<gene>
    <name evidence="1" type="ORF">D0436_21105</name>
</gene>
<evidence type="ECO:0000313" key="1">
    <source>
        <dbReference type="EMBL" id="QDZ92760.1"/>
    </source>
</evidence>
<reference evidence="1 2" key="1">
    <citation type="journal article" date="2019" name="Ecotoxicol. Environ. Saf.">
        <title>Microbial characterization of heavy metal resistant bacterial strains isolated from an electroplating wastewater treatment plant.</title>
        <authorList>
            <person name="Cai X."/>
            <person name="Zheng X."/>
            <person name="Zhang D."/>
            <person name="Iqbal W."/>
            <person name="Liu C."/>
            <person name="Yang B."/>
            <person name="Zhao X."/>
            <person name="Lu X."/>
            <person name="Mao Y."/>
        </authorList>
    </citation>
    <scope>NUCLEOTIDE SEQUENCE [LARGE SCALE GENOMIC DNA]</scope>
    <source>
        <strain evidence="1 2">Ni1-3</strain>
    </source>
</reference>
<evidence type="ECO:0000313" key="2">
    <source>
        <dbReference type="Proteomes" id="UP000321124"/>
    </source>
</evidence>
<dbReference type="RefSeq" id="WP_208660578.1">
    <property type="nucleotide sequence ID" value="NZ_CP031775.2"/>
</dbReference>
<dbReference type="EMBL" id="CP031775">
    <property type="protein sequence ID" value="QDZ92760.1"/>
    <property type="molecule type" value="Genomic_DNA"/>
</dbReference>
<name>A0A5B8R1L1_9GAMM</name>
<dbReference type="AlphaFoldDB" id="A0A5B8R1L1"/>
<sequence>MKRSEKISAIMYKLLVEKGMDSFSVVDARNLLVALDAKYTDLAATRQVVYRQINKCLKQGWLVSTGVGRQKKFYVSDSLKEMIAGNKNALKASENKSKPNDYSVLLTELRESEGELKIVLGEIDEYRSLLKRFPELLLTIQPLLQDSKVRSATLLGKVNGLTKVLQTLHLEGSGC</sequence>
<proteinExistence type="predicted"/>
<dbReference type="KEGG" id="sdeo:D0436_21105"/>
<protein>
    <recommendedName>
        <fullName evidence="3">Transcriptional regulator VspR</fullName>
    </recommendedName>
</protein>
<dbReference type="Proteomes" id="UP000321124">
    <property type="component" value="Chromosome"/>
</dbReference>
<accession>A0A5B8R1L1</accession>
<organism evidence="1 2">
    <name type="scientific">Shewanella decolorationis</name>
    <dbReference type="NCBI Taxonomy" id="256839"/>
    <lineage>
        <taxon>Bacteria</taxon>
        <taxon>Pseudomonadati</taxon>
        <taxon>Pseudomonadota</taxon>
        <taxon>Gammaproteobacteria</taxon>
        <taxon>Alteromonadales</taxon>
        <taxon>Shewanellaceae</taxon>
        <taxon>Shewanella</taxon>
    </lineage>
</organism>
<evidence type="ECO:0008006" key="3">
    <source>
        <dbReference type="Google" id="ProtNLM"/>
    </source>
</evidence>